<dbReference type="EMBL" id="JH126399">
    <property type="protein sequence ID" value="EGX95964.1"/>
    <property type="molecule type" value="Genomic_DNA"/>
</dbReference>
<dbReference type="AlphaFoldDB" id="G3J550"/>
<keyword evidence="2" id="KW-0732">Signal</keyword>
<evidence type="ECO:0000256" key="1">
    <source>
        <dbReference type="SAM" id="MobiDB-lite"/>
    </source>
</evidence>
<dbReference type="RefSeq" id="XP_006665841.1">
    <property type="nucleotide sequence ID" value="XM_006665778.1"/>
</dbReference>
<feature type="signal peptide" evidence="2">
    <location>
        <begin position="1"/>
        <end position="23"/>
    </location>
</feature>
<dbReference type="InParanoid" id="G3J550"/>
<dbReference type="HOGENOM" id="CLU_061426_0_0_1"/>
<accession>G3J550</accession>
<evidence type="ECO:0000313" key="4">
    <source>
        <dbReference type="Proteomes" id="UP000001610"/>
    </source>
</evidence>
<protein>
    <recommendedName>
        <fullName evidence="5">Apple domain-containing protein</fullName>
    </recommendedName>
</protein>
<evidence type="ECO:0008006" key="5">
    <source>
        <dbReference type="Google" id="ProtNLM"/>
    </source>
</evidence>
<evidence type="ECO:0000256" key="2">
    <source>
        <dbReference type="SAM" id="SignalP"/>
    </source>
</evidence>
<dbReference type="GeneID" id="18162653"/>
<feature type="region of interest" description="Disordered" evidence="1">
    <location>
        <begin position="240"/>
        <end position="259"/>
    </location>
</feature>
<dbReference type="OMA" id="QCAKADS"/>
<gene>
    <name evidence="3" type="ORF">CCM_00618</name>
</gene>
<dbReference type="Proteomes" id="UP000001610">
    <property type="component" value="Unassembled WGS sequence"/>
</dbReference>
<feature type="chain" id="PRO_5003446130" description="Apple domain-containing protein" evidence="2">
    <location>
        <begin position="24"/>
        <end position="259"/>
    </location>
</feature>
<name>G3J550_CORMM</name>
<keyword evidence="4" id="KW-1185">Reference proteome</keyword>
<sequence length="259" mass="26108">MKTSTFWTVAGLVGAAAAMPANSETPAAAVAADATSTGSAPSCTASLITTLCDYPSPGPYSAAIENKESCWRYCQEHGPCNFVIFAASGSPWGGGTCWTYPGLVFDASKGQPGSSCSFAYLSVFDKPTCTGVAPGPADRVPSECSAAVATPSARAAVCGYPTPPDDCRSSCTASGGVSDCIAQCALRAEEACTYAVFNPSDPAYLANSPGSCWMYPAGAYDAALGKTCEGGAPEQYVYDNPCPPRPSPTTGGAAAGSTV</sequence>
<organism evidence="3 4">
    <name type="scientific">Cordyceps militaris (strain CM01)</name>
    <name type="common">Caterpillar fungus</name>
    <dbReference type="NCBI Taxonomy" id="983644"/>
    <lineage>
        <taxon>Eukaryota</taxon>
        <taxon>Fungi</taxon>
        <taxon>Dikarya</taxon>
        <taxon>Ascomycota</taxon>
        <taxon>Pezizomycotina</taxon>
        <taxon>Sordariomycetes</taxon>
        <taxon>Hypocreomycetidae</taxon>
        <taxon>Hypocreales</taxon>
        <taxon>Cordycipitaceae</taxon>
        <taxon>Cordyceps</taxon>
    </lineage>
</organism>
<dbReference type="VEuPathDB" id="FungiDB:CCM_00618"/>
<reference evidence="3 4" key="1">
    <citation type="journal article" date="2011" name="Genome Biol.">
        <title>Genome sequence of the insect pathogenic fungus Cordyceps militaris, a valued traditional Chinese medicine.</title>
        <authorList>
            <person name="Zheng P."/>
            <person name="Xia Y."/>
            <person name="Xiao G."/>
            <person name="Xiong C."/>
            <person name="Hu X."/>
            <person name="Zhang S."/>
            <person name="Zheng H."/>
            <person name="Huang Y."/>
            <person name="Zhou Y."/>
            <person name="Wang S."/>
            <person name="Zhao G.P."/>
            <person name="Liu X."/>
            <person name="St Leger R.J."/>
            <person name="Wang C."/>
        </authorList>
    </citation>
    <scope>NUCLEOTIDE SEQUENCE [LARGE SCALE GENOMIC DNA]</scope>
    <source>
        <strain evidence="3 4">CM01</strain>
    </source>
</reference>
<dbReference type="eggNOG" id="ENOG502SKWH">
    <property type="taxonomic scope" value="Eukaryota"/>
</dbReference>
<proteinExistence type="predicted"/>
<dbReference type="OrthoDB" id="4870350at2759"/>
<dbReference type="KEGG" id="cmt:CCM_00618"/>
<evidence type="ECO:0000313" key="3">
    <source>
        <dbReference type="EMBL" id="EGX95964.1"/>
    </source>
</evidence>